<dbReference type="Proteomes" id="UP000887116">
    <property type="component" value="Unassembled WGS sequence"/>
</dbReference>
<dbReference type="EMBL" id="BMAO01008799">
    <property type="protein sequence ID" value="GFR26563.1"/>
    <property type="molecule type" value="Genomic_DNA"/>
</dbReference>
<dbReference type="PROSITE" id="PS51450">
    <property type="entry name" value="LRR"/>
    <property type="match status" value="1"/>
</dbReference>
<dbReference type="PANTHER" id="PTHR24369">
    <property type="entry name" value="ANTIGEN BSP, PUTATIVE-RELATED"/>
    <property type="match status" value="1"/>
</dbReference>
<keyword evidence="1" id="KW-0433">Leucine-rich repeat</keyword>
<dbReference type="Gene3D" id="3.80.10.10">
    <property type="entry name" value="Ribonuclease Inhibitor"/>
    <property type="match status" value="1"/>
</dbReference>
<comment type="caution">
    <text evidence="4">The sequence shown here is derived from an EMBL/GenBank/DDBJ whole genome shotgun (WGS) entry which is preliminary data.</text>
</comment>
<evidence type="ECO:0000256" key="3">
    <source>
        <dbReference type="SAM" id="SignalP"/>
    </source>
</evidence>
<keyword evidence="5" id="KW-1185">Reference proteome</keyword>
<proteinExistence type="predicted"/>
<dbReference type="AlphaFoldDB" id="A0A8X6HMX1"/>
<dbReference type="InterPro" id="IPR050541">
    <property type="entry name" value="LRR_TM_domain-containing"/>
</dbReference>
<evidence type="ECO:0000256" key="1">
    <source>
        <dbReference type="ARBA" id="ARBA00022614"/>
    </source>
</evidence>
<evidence type="ECO:0000313" key="4">
    <source>
        <dbReference type="EMBL" id="GFR26563.1"/>
    </source>
</evidence>
<name>A0A8X6HMX1_TRICU</name>
<dbReference type="PANTHER" id="PTHR24369:SF193">
    <property type="entry name" value="LEUCINE RICH REPEAT CONTAINING 8 VRAC SUBUNIT C"/>
    <property type="match status" value="1"/>
</dbReference>
<organism evidence="4 5">
    <name type="scientific">Trichonephila clavata</name>
    <name type="common">Joro spider</name>
    <name type="synonym">Nephila clavata</name>
    <dbReference type="NCBI Taxonomy" id="2740835"/>
    <lineage>
        <taxon>Eukaryota</taxon>
        <taxon>Metazoa</taxon>
        <taxon>Ecdysozoa</taxon>
        <taxon>Arthropoda</taxon>
        <taxon>Chelicerata</taxon>
        <taxon>Arachnida</taxon>
        <taxon>Araneae</taxon>
        <taxon>Araneomorphae</taxon>
        <taxon>Entelegynae</taxon>
        <taxon>Araneoidea</taxon>
        <taxon>Nephilidae</taxon>
        <taxon>Trichonephila</taxon>
    </lineage>
</organism>
<gene>
    <name evidence="4" type="ORF">TNCT_229391</name>
</gene>
<protein>
    <recommendedName>
        <fullName evidence="6">Leucine-rich repeat protein</fullName>
    </recommendedName>
</protein>
<dbReference type="OrthoDB" id="1055097at2759"/>
<dbReference type="InterPro" id="IPR032675">
    <property type="entry name" value="LRR_dom_sf"/>
</dbReference>
<evidence type="ECO:0000313" key="5">
    <source>
        <dbReference type="Proteomes" id="UP000887116"/>
    </source>
</evidence>
<feature type="signal peptide" evidence="3">
    <location>
        <begin position="1"/>
        <end position="20"/>
    </location>
</feature>
<dbReference type="GO" id="GO:0005886">
    <property type="term" value="C:plasma membrane"/>
    <property type="evidence" value="ECO:0007669"/>
    <property type="project" value="TreeGrafter"/>
</dbReference>
<keyword evidence="2" id="KW-0677">Repeat</keyword>
<dbReference type="InterPro" id="IPR001611">
    <property type="entry name" value="Leu-rich_rpt"/>
</dbReference>
<evidence type="ECO:0008006" key="6">
    <source>
        <dbReference type="Google" id="ProtNLM"/>
    </source>
</evidence>
<feature type="chain" id="PRO_5036442553" description="Leucine-rich repeat protein" evidence="3">
    <location>
        <begin position="21"/>
        <end position="286"/>
    </location>
</feature>
<evidence type="ECO:0000256" key="2">
    <source>
        <dbReference type="ARBA" id="ARBA00022737"/>
    </source>
</evidence>
<sequence>MTLLLPLLVIAWALSPRASPECVFLRDDRTIRCQNSTLPEVSESMHVLTAVVRNRPRALEAESCGKGPNYLPRLPFENSGVEMVRIQRCDIQDLEEGAFQSVAFTLRDLDLSHNRLEHVPEALRGLDALQRLNLRHNRIMWVRMDGPISSLSRLRELEFGHNHLGFTEDNEEYYYKGSIKVSHLFYNRSKLVSRRLDNPIHFVLEMKRTTELEGTKKKRPTFAWGCPRHRRYIADRNEQTTSHLRMGECSRACPISNREGELMQKENSQEMLFTPLPADHIDNPLP</sequence>
<reference evidence="4" key="1">
    <citation type="submission" date="2020-07" db="EMBL/GenBank/DDBJ databases">
        <title>Multicomponent nature underlies the extraordinary mechanical properties of spider dragline silk.</title>
        <authorList>
            <person name="Kono N."/>
            <person name="Nakamura H."/>
            <person name="Mori M."/>
            <person name="Yoshida Y."/>
            <person name="Ohtoshi R."/>
            <person name="Malay A.D."/>
            <person name="Moran D.A.P."/>
            <person name="Tomita M."/>
            <person name="Numata K."/>
            <person name="Arakawa K."/>
        </authorList>
    </citation>
    <scope>NUCLEOTIDE SEQUENCE</scope>
</reference>
<accession>A0A8X6HMX1</accession>
<dbReference type="Pfam" id="PF13855">
    <property type="entry name" value="LRR_8"/>
    <property type="match status" value="1"/>
</dbReference>
<dbReference type="SUPFAM" id="SSF52058">
    <property type="entry name" value="L domain-like"/>
    <property type="match status" value="1"/>
</dbReference>
<keyword evidence="3" id="KW-0732">Signal</keyword>